<dbReference type="Gene3D" id="1.25.10.10">
    <property type="entry name" value="Leucine-rich Repeat Variant"/>
    <property type="match status" value="1"/>
</dbReference>
<reference evidence="1 2" key="1">
    <citation type="submission" date="2017-11" db="EMBL/GenBank/DDBJ databases">
        <title>Genomic Encyclopedia of Archaeal and Bacterial Type Strains, Phase II (KMG-II): From Individual Species to Whole Genera.</title>
        <authorList>
            <person name="Goeker M."/>
        </authorList>
    </citation>
    <scope>NUCLEOTIDE SEQUENCE [LARGE SCALE GENOMIC DNA]</scope>
    <source>
        <strain evidence="1 2">DSM 25625</strain>
    </source>
</reference>
<organism evidence="1 2">
    <name type="scientific">Compostimonas suwonensis</name>
    <dbReference type="NCBI Taxonomy" id="1048394"/>
    <lineage>
        <taxon>Bacteria</taxon>
        <taxon>Bacillati</taxon>
        <taxon>Actinomycetota</taxon>
        <taxon>Actinomycetes</taxon>
        <taxon>Micrococcales</taxon>
        <taxon>Microbacteriaceae</taxon>
        <taxon>Compostimonas</taxon>
    </lineage>
</organism>
<evidence type="ECO:0000313" key="1">
    <source>
        <dbReference type="EMBL" id="PJJ65543.1"/>
    </source>
</evidence>
<comment type="caution">
    <text evidence="1">The sequence shown here is derived from an EMBL/GenBank/DDBJ whole genome shotgun (WGS) entry which is preliminary data.</text>
</comment>
<proteinExistence type="predicted"/>
<dbReference type="SUPFAM" id="SSF48371">
    <property type="entry name" value="ARM repeat"/>
    <property type="match status" value="1"/>
</dbReference>
<gene>
    <name evidence="1" type="ORF">CLV54_0576</name>
</gene>
<dbReference type="Proteomes" id="UP000230161">
    <property type="component" value="Unassembled WGS sequence"/>
</dbReference>
<dbReference type="InterPro" id="IPR016024">
    <property type="entry name" value="ARM-type_fold"/>
</dbReference>
<dbReference type="InterPro" id="IPR011989">
    <property type="entry name" value="ARM-like"/>
</dbReference>
<name>A0A2M9C4T9_9MICO</name>
<keyword evidence="2" id="KW-1185">Reference proteome</keyword>
<protein>
    <submittedName>
        <fullName evidence="1">HEAT repeat protein</fullName>
    </submittedName>
</protein>
<dbReference type="RefSeq" id="WP_100343424.1">
    <property type="nucleotide sequence ID" value="NZ_PGFB01000001.1"/>
</dbReference>
<accession>A0A2M9C4T9</accession>
<dbReference type="AlphaFoldDB" id="A0A2M9C4T9"/>
<sequence>MDETEFLDLPLADRLAVAVEGSSEIAVVRRALQLMAGRNPGDDFLLLVGGHHAQGILDGAPPLYWPEVWGTRALLYVWAESAASAVIAGLGNQAWRVREMSAKVIAERGVEAAAELAEATTDANARVRAAAVRGLVALGADDQRDAITARLRDPDKEVKQAARQALDALRRIQGDS</sequence>
<dbReference type="Pfam" id="PF13646">
    <property type="entry name" value="HEAT_2"/>
    <property type="match status" value="1"/>
</dbReference>
<evidence type="ECO:0000313" key="2">
    <source>
        <dbReference type="Proteomes" id="UP000230161"/>
    </source>
</evidence>
<dbReference type="OrthoDB" id="3386844at2"/>
<dbReference type="EMBL" id="PGFB01000001">
    <property type="protein sequence ID" value="PJJ65543.1"/>
    <property type="molecule type" value="Genomic_DNA"/>
</dbReference>